<proteinExistence type="predicted"/>
<sequence length="99" mass="10374">MRKCYGAAVRPACTLSSHNVDLGLLVTFYGCRSRESLMALCHGSLQTANDPEAVPGTFINDLKLMDISRGEGELLAQEGSGGESSSPDVPNSIGGTKSK</sequence>
<evidence type="ECO:0000313" key="3">
    <source>
        <dbReference type="Proteomes" id="UP000024635"/>
    </source>
</evidence>
<organism evidence="2 3">
    <name type="scientific">Ancylostoma ceylanicum</name>
    <dbReference type="NCBI Taxonomy" id="53326"/>
    <lineage>
        <taxon>Eukaryota</taxon>
        <taxon>Metazoa</taxon>
        <taxon>Ecdysozoa</taxon>
        <taxon>Nematoda</taxon>
        <taxon>Chromadorea</taxon>
        <taxon>Rhabditida</taxon>
        <taxon>Rhabditina</taxon>
        <taxon>Rhabditomorpha</taxon>
        <taxon>Strongyloidea</taxon>
        <taxon>Ancylostomatidae</taxon>
        <taxon>Ancylostomatinae</taxon>
        <taxon>Ancylostoma</taxon>
    </lineage>
</organism>
<dbReference type="Proteomes" id="UP000024635">
    <property type="component" value="Unassembled WGS sequence"/>
</dbReference>
<accession>A0A016TNE8</accession>
<dbReference type="OrthoDB" id="5903950at2759"/>
<feature type="compositionally biased region" description="Polar residues" evidence="1">
    <location>
        <begin position="83"/>
        <end position="99"/>
    </location>
</feature>
<protein>
    <submittedName>
        <fullName evidence="2">Uncharacterized protein</fullName>
    </submittedName>
</protein>
<comment type="caution">
    <text evidence="2">The sequence shown here is derived from an EMBL/GenBank/DDBJ whole genome shotgun (WGS) entry which is preliminary data.</text>
</comment>
<keyword evidence="3" id="KW-1185">Reference proteome</keyword>
<name>A0A016TNE8_9BILA</name>
<reference evidence="3" key="1">
    <citation type="journal article" date="2015" name="Nat. Genet.">
        <title>The genome and transcriptome of the zoonotic hookworm Ancylostoma ceylanicum identify infection-specific gene families.</title>
        <authorList>
            <person name="Schwarz E.M."/>
            <person name="Hu Y."/>
            <person name="Antoshechkin I."/>
            <person name="Miller M.M."/>
            <person name="Sternberg P.W."/>
            <person name="Aroian R.V."/>
        </authorList>
    </citation>
    <scope>NUCLEOTIDE SEQUENCE</scope>
    <source>
        <strain evidence="3">HY135</strain>
    </source>
</reference>
<evidence type="ECO:0000256" key="1">
    <source>
        <dbReference type="SAM" id="MobiDB-lite"/>
    </source>
</evidence>
<dbReference type="EMBL" id="JARK01001425">
    <property type="protein sequence ID" value="EYC04192.1"/>
    <property type="molecule type" value="Genomic_DNA"/>
</dbReference>
<gene>
    <name evidence="2" type="primary">Acey_s0089.g2274</name>
    <name evidence="2" type="ORF">Y032_0089g2274</name>
</gene>
<feature type="region of interest" description="Disordered" evidence="1">
    <location>
        <begin position="73"/>
        <end position="99"/>
    </location>
</feature>
<dbReference type="AlphaFoldDB" id="A0A016TNE8"/>
<evidence type="ECO:0000313" key="2">
    <source>
        <dbReference type="EMBL" id="EYC04192.1"/>
    </source>
</evidence>